<organism evidence="7 8">
    <name type="scientific">Crotalaria pallida</name>
    <name type="common">Smooth rattlebox</name>
    <name type="synonym">Crotalaria striata</name>
    <dbReference type="NCBI Taxonomy" id="3830"/>
    <lineage>
        <taxon>Eukaryota</taxon>
        <taxon>Viridiplantae</taxon>
        <taxon>Streptophyta</taxon>
        <taxon>Embryophyta</taxon>
        <taxon>Tracheophyta</taxon>
        <taxon>Spermatophyta</taxon>
        <taxon>Magnoliopsida</taxon>
        <taxon>eudicotyledons</taxon>
        <taxon>Gunneridae</taxon>
        <taxon>Pentapetalae</taxon>
        <taxon>rosids</taxon>
        <taxon>fabids</taxon>
        <taxon>Fabales</taxon>
        <taxon>Fabaceae</taxon>
        <taxon>Papilionoideae</taxon>
        <taxon>50 kb inversion clade</taxon>
        <taxon>genistoids sensu lato</taxon>
        <taxon>core genistoids</taxon>
        <taxon>Crotalarieae</taxon>
        <taxon>Crotalaria</taxon>
    </lineage>
</organism>
<accession>A0AAN9HND3</accession>
<comment type="similarity">
    <text evidence="4">Belongs to the enoyl-CoA hydratase/isomerase family.</text>
</comment>
<comment type="caution">
    <text evidence="7">The sequence shown here is derived from an EMBL/GenBank/DDBJ whole genome shotgun (WGS) entry which is preliminary data.</text>
</comment>
<evidence type="ECO:0000256" key="1">
    <source>
        <dbReference type="ARBA" id="ARBA00000452"/>
    </source>
</evidence>
<protein>
    <recommendedName>
        <fullName evidence="5">Delta(3)-Delta(2)-enoyl-CoA isomerase</fullName>
        <ecNumber evidence="5">5.3.3.8</ecNumber>
    </recommendedName>
</protein>
<dbReference type="SUPFAM" id="SSF52096">
    <property type="entry name" value="ClpP/crotonase"/>
    <property type="match status" value="1"/>
</dbReference>
<reference evidence="7 8" key="1">
    <citation type="submission" date="2024-01" db="EMBL/GenBank/DDBJ databases">
        <title>The genomes of 5 underutilized Papilionoideae crops provide insights into root nodulation and disease resistanc.</title>
        <authorList>
            <person name="Yuan L."/>
        </authorList>
    </citation>
    <scope>NUCLEOTIDE SEQUENCE [LARGE SCALE GENOMIC DNA]</scope>
    <source>
        <strain evidence="7">ZHUSHIDOU_FW_LH</strain>
        <tissue evidence="7">Leaf</tissue>
    </source>
</reference>
<dbReference type="InterPro" id="IPR029045">
    <property type="entry name" value="ClpP/crotonase-like_dom_sf"/>
</dbReference>
<dbReference type="GO" id="GO:0004165">
    <property type="term" value="F:delta(3)-delta(2)-enoyl-CoA isomerase activity"/>
    <property type="evidence" value="ECO:0007669"/>
    <property type="project" value="UniProtKB-EC"/>
</dbReference>
<evidence type="ECO:0000256" key="6">
    <source>
        <dbReference type="ARBA" id="ARBA00023098"/>
    </source>
</evidence>
<sequence length="243" mass="26157">MCTLEKRGSLFILTLTSDQDDQHRLNPTLISSIFSALSQIQSQPTAGSALVTVAHGGSGKFFCNGFDFRWAQAADSQSGARQRLRHMADSFRQVVAALLSLPMPTIAAVSGHAAAAGFILAIAHDYVIMRKDRGVLYMPEVDLGITLPDYFAAAARAKIGSPAALRNVVAKGVKVKAKEGVEMGIVYSAHDSEEGTVEAAMRLAEELMGKKWEGEAYAEIRKCLYPEMCSVLGLSSKSFISKI</sequence>
<name>A0AAN9HND3_CROPI</name>
<dbReference type="CDD" id="cd06558">
    <property type="entry name" value="crotonase-like"/>
    <property type="match status" value="1"/>
</dbReference>
<evidence type="ECO:0000256" key="2">
    <source>
        <dbReference type="ARBA" id="ARBA00000765"/>
    </source>
</evidence>
<comment type="pathway">
    <text evidence="3">Lipid metabolism; fatty acid beta-oxidation.</text>
</comment>
<keyword evidence="6" id="KW-0443">Lipid metabolism</keyword>
<dbReference type="EC" id="5.3.3.8" evidence="5"/>
<dbReference type="Pfam" id="PF00378">
    <property type="entry name" value="ECH_1"/>
    <property type="match status" value="1"/>
</dbReference>
<comment type="catalytic activity">
    <reaction evidence="1">
        <text>a (3Z)-enoyl-CoA = a 4-saturated (2E)-enoyl-CoA</text>
        <dbReference type="Rhea" id="RHEA:45900"/>
        <dbReference type="ChEBI" id="CHEBI:85097"/>
        <dbReference type="ChEBI" id="CHEBI:85489"/>
        <dbReference type="EC" id="5.3.3.8"/>
    </reaction>
</comment>
<comment type="catalytic activity">
    <reaction evidence="2">
        <text>a (3E)-enoyl-CoA = a 4-saturated (2E)-enoyl-CoA</text>
        <dbReference type="Rhea" id="RHEA:45228"/>
        <dbReference type="ChEBI" id="CHEBI:58521"/>
        <dbReference type="ChEBI" id="CHEBI:85097"/>
        <dbReference type="EC" id="5.3.3.8"/>
    </reaction>
</comment>
<dbReference type="FunFam" id="3.90.226.10:FF:000049">
    <property type="entry name" value="Enoyl-CoA delta isomerase 3"/>
    <property type="match status" value="1"/>
</dbReference>
<dbReference type="Proteomes" id="UP001372338">
    <property type="component" value="Unassembled WGS sequence"/>
</dbReference>
<dbReference type="AlphaFoldDB" id="A0AAN9HND3"/>
<keyword evidence="8" id="KW-1185">Reference proteome</keyword>
<dbReference type="PANTHER" id="PTHR11941">
    <property type="entry name" value="ENOYL-COA HYDRATASE-RELATED"/>
    <property type="match status" value="1"/>
</dbReference>
<evidence type="ECO:0000313" key="8">
    <source>
        <dbReference type="Proteomes" id="UP001372338"/>
    </source>
</evidence>
<evidence type="ECO:0000256" key="4">
    <source>
        <dbReference type="ARBA" id="ARBA00005254"/>
    </source>
</evidence>
<dbReference type="GO" id="GO:0005777">
    <property type="term" value="C:peroxisome"/>
    <property type="evidence" value="ECO:0007669"/>
    <property type="project" value="TreeGrafter"/>
</dbReference>
<dbReference type="InterPro" id="IPR001753">
    <property type="entry name" value="Enoyl-CoA_hydra/iso"/>
</dbReference>
<evidence type="ECO:0000313" key="7">
    <source>
        <dbReference type="EMBL" id="KAK7243061.1"/>
    </source>
</evidence>
<proteinExistence type="inferred from homology"/>
<dbReference type="Gene3D" id="3.90.226.10">
    <property type="entry name" value="2-enoyl-CoA Hydratase, Chain A, domain 1"/>
    <property type="match status" value="1"/>
</dbReference>
<dbReference type="EMBL" id="JAYWIO010000008">
    <property type="protein sequence ID" value="KAK7243061.1"/>
    <property type="molecule type" value="Genomic_DNA"/>
</dbReference>
<gene>
    <name evidence="7" type="ORF">RIF29_37845</name>
</gene>
<evidence type="ECO:0000256" key="5">
    <source>
        <dbReference type="ARBA" id="ARBA00012064"/>
    </source>
</evidence>
<dbReference type="PANTHER" id="PTHR11941:SF75">
    <property type="entry name" value="ENOYL-COA HYDRATASE_ISOMERASE FAMILY PROTEIN"/>
    <property type="match status" value="1"/>
</dbReference>
<evidence type="ECO:0000256" key="3">
    <source>
        <dbReference type="ARBA" id="ARBA00005005"/>
    </source>
</evidence>
<dbReference type="GO" id="GO:0006635">
    <property type="term" value="P:fatty acid beta-oxidation"/>
    <property type="evidence" value="ECO:0007669"/>
    <property type="project" value="TreeGrafter"/>
</dbReference>